<proteinExistence type="inferred from homology"/>
<dbReference type="Gene3D" id="3.40.50.150">
    <property type="entry name" value="Vaccinia Virus protein VP39"/>
    <property type="match status" value="1"/>
</dbReference>
<gene>
    <name evidence="9 10" type="primary">METTL1</name>
</gene>
<evidence type="ECO:0000256" key="9">
    <source>
        <dbReference type="HAMAP-Rule" id="MF_03055"/>
    </source>
</evidence>
<dbReference type="GeneTree" id="ENSGT00390000017840"/>
<evidence type="ECO:0000256" key="7">
    <source>
        <dbReference type="ARBA" id="ARBA00022884"/>
    </source>
</evidence>
<dbReference type="GO" id="GO:0051028">
    <property type="term" value="P:mRNA transport"/>
    <property type="evidence" value="ECO:0007669"/>
    <property type="project" value="Ensembl"/>
</dbReference>
<keyword evidence="4 9" id="KW-0808">Transferase</keyword>
<keyword evidence="11" id="KW-1185">Reference proteome</keyword>
<evidence type="ECO:0000256" key="5">
    <source>
        <dbReference type="ARBA" id="ARBA00022691"/>
    </source>
</evidence>
<dbReference type="Pfam" id="PF02390">
    <property type="entry name" value="Methyltransf_4"/>
    <property type="match status" value="1"/>
</dbReference>
<comment type="pathway">
    <text evidence="9">tRNA modification; N(7)-methylguanine-tRNA biosynthesis.</text>
</comment>
<protein>
    <recommendedName>
        <fullName evidence="9">tRNA (guanine-N(7)-)-methyltransferase</fullName>
        <ecNumber evidence="9">2.1.1.33</ecNumber>
    </recommendedName>
    <alternativeName>
        <fullName evidence="9">Methyltransferase-like protein 1</fullName>
    </alternativeName>
    <alternativeName>
        <fullName evidence="9">tRNA (guanine(46)-N(7))-methyltransferase</fullName>
    </alternativeName>
    <alternativeName>
        <fullName evidence="9">tRNA(m7G46)-methyltransferase</fullName>
    </alternativeName>
</protein>
<evidence type="ECO:0000256" key="2">
    <source>
        <dbReference type="ARBA" id="ARBA00022555"/>
    </source>
</evidence>
<dbReference type="GO" id="GO:0034063">
    <property type="term" value="P:stress granule assembly"/>
    <property type="evidence" value="ECO:0007669"/>
    <property type="project" value="Ensembl"/>
</dbReference>
<keyword evidence="2 9" id="KW-0820">tRNA-binding</keyword>
<dbReference type="GO" id="GO:0005829">
    <property type="term" value="C:cytosol"/>
    <property type="evidence" value="ECO:0007669"/>
    <property type="project" value="Ensembl"/>
</dbReference>
<dbReference type="InterPro" id="IPR029063">
    <property type="entry name" value="SAM-dependent_MTases_sf"/>
</dbReference>
<name>A0A8C2SW67_COTJA</name>
<dbReference type="Proteomes" id="UP000694412">
    <property type="component" value="Chromosome LGE22C19W28_E50C23"/>
</dbReference>
<dbReference type="GO" id="GO:0005654">
    <property type="term" value="C:nucleoplasm"/>
    <property type="evidence" value="ECO:0007669"/>
    <property type="project" value="Ensembl"/>
</dbReference>
<evidence type="ECO:0000256" key="4">
    <source>
        <dbReference type="ARBA" id="ARBA00022679"/>
    </source>
</evidence>
<feature type="binding site" evidence="9">
    <location>
        <begin position="56"/>
        <end position="57"/>
    </location>
    <ligand>
        <name>S-adenosyl-L-methionine</name>
        <dbReference type="ChEBI" id="CHEBI:59789"/>
    </ligand>
</feature>
<dbReference type="GO" id="GO:0033554">
    <property type="term" value="P:cellular response to stress"/>
    <property type="evidence" value="ECO:0007669"/>
    <property type="project" value="Ensembl"/>
</dbReference>
<comment type="catalytic activity">
    <reaction evidence="1 9">
        <text>guanosine(46) in tRNA + S-adenosyl-L-methionine = N(7)-methylguanosine(46) in tRNA + S-adenosyl-L-homocysteine</text>
        <dbReference type="Rhea" id="RHEA:42708"/>
        <dbReference type="Rhea" id="RHEA-COMP:10188"/>
        <dbReference type="Rhea" id="RHEA-COMP:10189"/>
        <dbReference type="ChEBI" id="CHEBI:57856"/>
        <dbReference type="ChEBI" id="CHEBI:59789"/>
        <dbReference type="ChEBI" id="CHEBI:74269"/>
        <dbReference type="ChEBI" id="CHEBI:74480"/>
        <dbReference type="EC" id="2.1.1.33"/>
    </reaction>
</comment>
<feature type="active site" evidence="9">
    <location>
        <position position="112"/>
    </location>
</feature>
<dbReference type="HAMAP" id="MF_03055">
    <property type="entry name" value="tRNA_methyltr_TrmB_euk"/>
    <property type="match status" value="1"/>
</dbReference>
<organism evidence="10 11">
    <name type="scientific">Coturnix japonica</name>
    <name type="common">Japanese quail</name>
    <name type="synonym">Coturnix coturnix japonica</name>
    <dbReference type="NCBI Taxonomy" id="93934"/>
    <lineage>
        <taxon>Eukaryota</taxon>
        <taxon>Metazoa</taxon>
        <taxon>Chordata</taxon>
        <taxon>Craniata</taxon>
        <taxon>Vertebrata</taxon>
        <taxon>Euteleostomi</taxon>
        <taxon>Archelosauria</taxon>
        <taxon>Archosauria</taxon>
        <taxon>Dinosauria</taxon>
        <taxon>Saurischia</taxon>
        <taxon>Theropoda</taxon>
        <taxon>Coelurosauria</taxon>
        <taxon>Aves</taxon>
        <taxon>Neognathae</taxon>
        <taxon>Galloanserae</taxon>
        <taxon>Galliformes</taxon>
        <taxon>Phasianidae</taxon>
        <taxon>Perdicinae</taxon>
        <taxon>Coturnix</taxon>
    </lineage>
</organism>
<dbReference type="UniPathway" id="UPA00989"/>
<dbReference type="GO" id="GO:0106143">
    <property type="term" value="C:tRNA (m7G46) methyltransferase complex"/>
    <property type="evidence" value="ECO:0007669"/>
    <property type="project" value="Ensembl"/>
</dbReference>
<evidence type="ECO:0000256" key="6">
    <source>
        <dbReference type="ARBA" id="ARBA00022694"/>
    </source>
</evidence>
<dbReference type="SMR" id="A0A8C2SW67"/>
<reference evidence="10" key="1">
    <citation type="submission" date="2015-11" db="EMBL/GenBank/DDBJ databases">
        <authorList>
            <consortium name="International Coturnix japonica Genome Analysis Consortium"/>
            <person name="Warren W."/>
            <person name="Burt D.W."/>
            <person name="Antin P.B."/>
            <person name="Lanford R."/>
            <person name="Gros J."/>
            <person name="Wilson R.K."/>
        </authorList>
    </citation>
    <scope>NUCLEOTIDE SEQUENCE [LARGE SCALE GENOMIC DNA]</scope>
</reference>
<dbReference type="EC" id="2.1.1.33" evidence="9"/>
<dbReference type="InterPro" id="IPR003358">
    <property type="entry name" value="tRNA_(Gua-N-7)_MeTrfase_Trmb"/>
</dbReference>
<reference evidence="10" key="3">
    <citation type="submission" date="2025-09" db="UniProtKB">
        <authorList>
            <consortium name="Ensembl"/>
        </authorList>
    </citation>
    <scope>IDENTIFICATION</scope>
</reference>
<feature type="binding site" evidence="9">
    <location>
        <begin position="89"/>
        <end position="90"/>
    </location>
    <ligand>
        <name>S-adenosyl-L-methionine</name>
        <dbReference type="ChEBI" id="CHEBI:59789"/>
    </ligand>
</feature>
<evidence type="ECO:0000313" key="11">
    <source>
        <dbReference type="Proteomes" id="UP000694412"/>
    </source>
</evidence>
<accession>A0A8C2SW67</accession>
<dbReference type="SUPFAM" id="SSF53335">
    <property type="entry name" value="S-adenosyl-L-methionine-dependent methyltransferases"/>
    <property type="match status" value="1"/>
</dbReference>
<dbReference type="GO" id="GO:0000049">
    <property type="term" value="F:tRNA binding"/>
    <property type="evidence" value="ECO:0007669"/>
    <property type="project" value="UniProtKB-UniRule"/>
</dbReference>
<dbReference type="PANTHER" id="PTHR23417">
    <property type="entry name" value="3-DEOXY-D-MANNO-OCTULOSONIC-ACID TRANSFERASE/TRNA GUANINE-N 7 - -METHYLTRANSFERASE"/>
    <property type="match status" value="1"/>
</dbReference>
<reference evidence="10" key="2">
    <citation type="submission" date="2025-08" db="UniProtKB">
        <authorList>
            <consortium name="Ensembl"/>
        </authorList>
    </citation>
    <scope>IDENTIFICATION</scope>
</reference>
<dbReference type="PANTHER" id="PTHR23417:SF16">
    <property type="entry name" value="TRNA (GUANINE-N(7)-)-METHYLTRANSFERASE"/>
    <property type="match status" value="1"/>
</dbReference>
<evidence type="ECO:0000256" key="1">
    <source>
        <dbReference type="ARBA" id="ARBA00000142"/>
    </source>
</evidence>
<comment type="function">
    <text evidence="9">Catalyzes the formation of N(7)-methylguanine at position 46 (m7G46) in tRNA.</text>
</comment>
<dbReference type="InterPro" id="IPR025763">
    <property type="entry name" value="Trm8_euk"/>
</dbReference>
<evidence type="ECO:0000256" key="3">
    <source>
        <dbReference type="ARBA" id="ARBA00022603"/>
    </source>
</evidence>
<dbReference type="GO" id="GO:0036416">
    <property type="term" value="P:tRNA stabilization"/>
    <property type="evidence" value="ECO:0007669"/>
    <property type="project" value="Ensembl"/>
</dbReference>
<comment type="subunit">
    <text evidence="9">Forms a complex with WDR4.</text>
</comment>
<dbReference type="PROSITE" id="PS51625">
    <property type="entry name" value="SAM_MT_TRMB"/>
    <property type="match status" value="1"/>
</dbReference>
<dbReference type="Ensembl" id="ENSCJPT00005007591.1">
    <property type="protein sequence ID" value="ENSCJPP00005004550.1"/>
    <property type="gene ID" value="ENSCJPG00005004484.1"/>
</dbReference>
<dbReference type="GO" id="GO:0005730">
    <property type="term" value="C:nucleolus"/>
    <property type="evidence" value="ECO:0007669"/>
    <property type="project" value="Ensembl"/>
</dbReference>
<dbReference type="GO" id="GO:0160090">
    <property type="term" value="F:internal mRNA (guanine-N7-)-methyltransferase activity"/>
    <property type="evidence" value="ECO:0007669"/>
    <property type="project" value="Ensembl"/>
</dbReference>
<evidence type="ECO:0000313" key="10">
    <source>
        <dbReference type="Ensembl" id="ENSCJPP00005004550.1"/>
    </source>
</evidence>
<keyword evidence="6 9" id="KW-0819">tRNA processing</keyword>
<keyword evidence="7 9" id="KW-0694">RNA-binding</keyword>
<evidence type="ECO:0000256" key="8">
    <source>
        <dbReference type="ARBA" id="ARBA00023242"/>
    </source>
</evidence>
<dbReference type="GO" id="GO:0008298">
    <property type="term" value="P:intracellular mRNA localization"/>
    <property type="evidence" value="ECO:0007669"/>
    <property type="project" value="Ensembl"/>
</dbReference>
<keyword evidence="3 9" id="KW-0489">Methyltransferase</keyword>
<keyword evidence="8 9" id="KW-0539">Nucleus</keyword>
<sequence length="329" mass="36129">MDWAALYPDFFPVRDNGTQQPGTNPRVEIADVGCGYGGLLVALSPLFPHTLSLGLELRLKVWDFTRERIRALRAANPGRYQNVACVRANAMKHLPHLFRKGQLSKMFFLFPDPHFKRTKHRWRIVSTALLADYGYVLRPGGLVYTITDVPEVHDWMLQHFRAHPLFQDGGATRRVGRRPGGCPCWPRARRGSQGAAQWGAAFPGRVPPVADSGAEGRMDEGGGQRGTLLDRGNFSPLGQCGTVGPWGPSWHPPAPPVTTRSHIGPPPQFPINLLLADPGSAPILHLPPPQTHLWSPSGVGLMPTPPPPSRPSVPQFPLCFPTPQAQKCH</sequence>
<comment type="caution">
    <text evidence="9">Lacks conserved residue(s) required for the propagation of feature annotation.</text>
</comment>
<feature type="binding site" evidence="9">
    <location>
        <position position="109"/>
    </location>
    <ligand>
        <name>S-adenosyl-L-methionine</name>
        <dbReference type="ChEBI" id="CHEBI:59789"/>
    </ligand>
</feature>
<keyword evidence="5 9" id="KW-0949">S-adenosyl-L-methionine</keyword>
<dbReference type="AlphaFoldDB" id="A0A8C2SW67"/>
<comment type="subcellular location">
    <subcellularLocation>
        <location evidence="9">Nucleus</location>
    </subcellularLocation>
</comment>
<feature type="binding site" evidence="9">
    <location>
        <position position="33"/>
    </location>
    <ligand>
        <name>S-adenosyl-L-methionine</name>
        <dbReference type="ChEBI" id="CHEBI:59789"/>
    </ligand>
</feature>
<dbReference type="GO" id="GO:0008176">
    <property type="term" value="F:tRNA (guanine(46)-N7)-methyltransferase activity"/>
    <property type="evidence" value="ECO:0007669"/>
    <property type="project" value="UniProtKB-UniRule"/>
</dbReference>
<comment type="similarity">
    <text evidence="9">Belongs to the class I-like SAM-binding methyltransferase superfamily. TrmB family.</text>
</comment>